<sequence>MHFHLLFFLIPAAVLGEVFSAGVAATGQLCCTNGVPDDSPTCKKLGLNSYACESVRRNDEKAHREDPGRKNGCDNKLLEGLFPVGRDVKAFVPRSTNTVELGPTSKVNTMFAFIGCAA</sequence>
<feature type="chain" id="PRO_5020364257" description="Hydrophobin" evidence="1">
    <location>
        <begin position="17"/>
        <end position="118"/>
    </location>
</feature>
<evidence type="ECO:0000313" key="3">
    <source>
        <dbReference type="Proteomes" id="UP000294847"/>
    </source>
</evidence>
<organism evidence="2 3">
    <name type="scientific">Pyricularia oryzae</name>
    <name type="common">Rice blast fungus</name>
    <name type="synonym">Magnaporthe oryzae</name>
    <dbReference type="NCBI Taxonomy" id="318829"/>
    <lineage>
        <taxon>Eukaryota</taxon>
        <taxon>Fungi</taxon>
        <taxon>Dikarya</taxon>
        <taxon>Ascomycota</taxon>
        <taxon>Pezizomycotina</taxon>
        <taxon>Sordariomycetes</taxon>
        <taxon>Sordariomycetidae</taxon>
        <taxon>Magnaporthales</taxon>
        <taxon>Pyriculariaceae</taxon>
        <taxon>Pyricularia</taxon>
    </lineage>
</organism>
<gene>
    <name evidence="2" type="ORF">PoMZ_03378</name>
</gene>
<dbReference type="EMBL" id="CP034206">
    <property type="protein sequence ID" value="QBZ58426.1"/>
    <property type="molecule type" value="Genomic_DNA"/>
</dbReference>
<evidence type="ECO:0000256" key="1">
    <source>
        <dbReference type="SAM" id="SignalP"/>
    </source>
</evidence>
<dbReference type="AlphaFoldDB" id="A0A4P7NBH8"/>
<protein>
    <recommendedName>
        <fullName evidence="4">Hydrophobin</fullName>
    </recommendedName>
</protein>
<reference evidence="2 3" key="1">
    <citation type="journal article" date="2019" name="Mol. Biol. Evol.">
        <title>Blast fungal genomes show frequent chromosomal changes, gene gains and losses, and effector gene turnover.</title>
        <authorList>
            <person name="Gomez Luciano L.B."/>
            <person name="Jason Tsai I."/>
            <person name="Chuma I."/>
            <person name="Tosa Y."/>
            <person name="Chen Y.H."/>
            <person name="Li J.Y."/>
            <person name="Li M.Y."/>
            <person name="Jade Lu M.Y."/>
            <person name="Nakayashiki H."/>
            <person name="Li W.H."/>
        </authorList>
    </citation>
    <scope>NUCLEOTIDE SEQUENCE [LARGE SCALE GENOMIC DNA]</scope>
    <source>
        <strain evidence="2">MZ5-1-6</strain>
    </source>
</reference>
<dbReference type="Pfam" id="PF19951">
    <property type="entry name" value="DUF6413"/>
    <property type="match status" value="1"/>
</dbReference>
<feature type="signal peptide" evidence="1">
    <location>
        <begin position="1"/>
        <end position="16"/>
    </location>
</feature>
<evidence type="ECO:0000313" key="2">
    <source>
        <dbReference type="EMBL" id="QBZ58426.1"/>
    </source>
</evidence>
<keyword evidence="1" id="KW-0732">Signal</keyword>
<proteinExistence type="predicted"/>
<evidence type="ECO:0008006" key="4">
    <source>
        <dbReference type="Google" id="ProtNLM"/>
    </source>
</evidence>
<dbReference type="InterPro" id="IPR045634">
    <property type="entry name" value="DUF6413"/>
</dbReference>
<dbReference type="Proteomes" id="UP000294847">
    <property type="component" value="Chromosome 3"/>
</dbReference>
<accession>A0A4P7NBH8</accession>
<name>A0A4P7NBH8_PYROR</name>